<accession>A0ABT7B646</accession>
<name>A0ABT7B646_9CYAN</name>
<dbReference type="EMBL" id="JAQOSO010000058">
    <property type="protein sequence ID" value="MDJ1174640.1"/>
    <property type="molecule type" value="Genomic_DNA"/>
</dbReference>
<reference evidence="2 3" key="1">
    <citation type="submission" date="2023-01" db="EMBL/GenBank/DDBJ databases">
        <title>Novel diversity within Roseofilum (Cyanobacteria; Desertifilaceae) from marine benthic mats with descriptions of four novel species.</title>
        <authorList>
            <person name="Wang Y."/>
            <person name="Berthold D.E."/>
            <person name="Hu J."/>
            <person name="Lefler F.W."/>
            <person name="Laughinghouse H.D. IV."/>
        </authorList>
    </citation>
    <scope>NUCLEOTIDE SEQUENCE [LARGE SCALE GENOMIC DNA]</scope>
    <source>
        <strain evidence="2 3">BLCC-M114</strain>
    </source>
</reference>
<keyword evidence="1" id="KW-0472">Membrane</keyword>
<comment type="caution">
    <text evidence="2">The sequence shown here is derived from an EMBL/GenBank/DDBJ whole genome shotgun (WGS) entry which is preliminary data.</text>
</comment>
<keyword evidence="3" id="KW-1185">Reference proteome</keyword>
<proteinExistence type="predicted"/>
<evidence type="ECO:0000313" key="3">
    <source>
        <dbReference type="Proteomes" id="UP001235849"/>
    </source>
</evidence>
<organism evidence="2 3">
    <name type="scientific">Roseofilum capinflatum BLCC-M114</name>
    <dbReference type="NCBI Taxonomy" id="3022440"/>
    <lineage>
        <taxon>Bacteria</taxon>
        <taxon>Bacillati</taxon>
        <taxon>Cyanobacteriota</taxon>
        <taxon>Cyanophyceae</taxon>
        <taxon>Desertifilales</taxon>
        <taxon>Desertifilaceae</taxon>
        <taxon>Roseofilum</taxon>
        <taxon>Roseofilum capinflatum</taxon>
    </lineage>
</organism>
<evidence type="ECO:0000256" key="1">
    <source>
        <dbReference type="SAM" id="Phobius"/>
    </source>
</evidence>
<dbReference type="Proteomes" id="UP001235849">
    <property type="component" value="Unassembled WGS sequence"/>
</dbReference>
<gene>
    <name evidence="2" type="ORF">PMG25_11105</name>
</gene>
<evidence type="ECO:0000313" key="2">
    <source>
        <dbReference type="EMBL" id="MDJ1174640.1"/>
    </source>
</evidence>
<keyword evidence="1" id="KW-0812">Transmembrane</keyword>
<sequence length="145" mass="16224">MPLQNQSHPPAQLLRTDREKIDRIKAATASDNINKAPDNPATNIIGKPIWYTILSIYAILLTFTGFVTFFYNNGFASRQEHIEQLDLITTPEELDLYTQMIASEVQNIEAINNMANQAFNVVLGSLLGFLSATLTTLEDTDESDF</sequence>
<keyword evidence="1" id="KW-1133">Transmembrane helix</keyword>
<protein>
    <submittedName>
        <fullName evidence="2">Uncharacterized protein</fullName>
    </submittedName>
</protein>
<feature type="transmembrane region" description="Helical" evidence="1">
    <location>
        <begin position="49"/>
        <end position="71"/>
    </location>
</feature>
<dbReference type="RefSeq" id="WP_283766963.1">
    <property type="nucleotide sequence ID" value="NZ_JAQOSO010000058.1"/>
</dbReference>